<dbReference type="AlphaFoldDB" id="A0A0G3GQT2"/>
<dbReference type="NCBIfam" id="TIGR01297">
    <property type="entry name" value="CDF"/>
    <property type="match status" value="1"/>
</dbReference>
<evidence type="ECO:0000259" key="9">
    <source>
        <dbReference type="Pfam" id="PF01545"/>
    </source>
</evidence>
<feature type="transmembrane region" description="Helical" evidence="8">
    <location>
        <begin position="21"/>
        <end position="41"/>
    </location>
</feature>
<dbReference type="KEGG" id="cei:CEPID_00110"/>
<evidence type="ECO:0000256" key="3">
    <source>
        <dbReference type="ARBA" id="ARBA00022448"/>
    </source>
</evidence>
<dbReference type="Gene3D" id="1.20.1510.10">
    <property type="entry name" value="Cation efflux protein transmembrane domain"/>
    <property type="match status" value="1"/>
</dbReference>
<evidence type="ECO:0000256" key="1">
    <source>
        <dbReference type="ARBA" id="ARBA00004141"/>
    </source>
</evidence>
<sequence length="311" mass="33332">MGHHHDHAHGHAHEATNRRRLALAFAITLGILLAELVGAWLTDSLALIVDAGHMLTDASGLLMALTAANLALRPPTLRHTWGLRRAEVLAAGTQATILAGVGLYGVIEGCRRLFDPVSVSASGLLWFGVIGLLGNVLAIAVLAGGDKESINVRAALLEVVNDALGSVAVIVSALAMTWFGWSRADSLASIFIAILILPRAWMIVRESGAILLEATPVGLDLAEVRRHVLENEHVLDVHDLHASQITTGLPILTAHVVLREECFHHGHAPQVLDALQQCLAEHFPVSVKHSTFQFEPPGHQDHEDSCSITPH</sequence>
<evidence type="ECO:0000256" key="4">
    <source>
        <dbReference type="ARBA" id="ARBA00022692"/>
    </source>
</evidence>
<keyword evidence="7 8" id="KW-0472">Membrane</keyword>
<name>A0A0G3GQT2_9CORY</name>
<feature type="transmembrane region" description="Helical" evidence="8">
    <location>
        <begin position="187"/>
        <end position="204"/>
    </location>
</feature>
<keyword evidence="4 8" id="KW-0812">Transmembrane</keyword>
<evidence type="ECO:0000256" key="2">
    <source>
        <dbReference type="ARBA" id="ARBA00008873"/>
    </source>
</evidence>
<dbReference type="SUPFAM" id="SSF161111">
    <property type="entry name" value="Cation efflux protein transmembrane domain-like"/>
    <property type="match status" value="1"/>
</dbReference>
<dbReference type="InterPro" id="IPR036837">
    <property type="entry name" value="Cation_efflux_CTD_sf"/>
</dbReference>
<protein>
    <submittedName>
        <fullName evidence="11">Cation diffusion facilitator family transporter</fullName>
    </submittedName>
</protein>
<feature type="domain" description="Cation efflux protein cytoplasmic" evidence="10">
    <location>
        <begin position="219"/>
        <end position="296"/>
    </location>
</feature>
<dbReference type="PANTHER" id="PTHR11562">
    <property type="entry name" value="CATION EFFLUX PROTEIN/ ZINC TRANSPORTER"/>
    <property type="match status" value="1"/>
</dbReference>
<dbReference type="GO" id="GO:0005886">
    <property type="term" value="C:plasma membrane"/>
    <property type="evidence" value="ECO:0007669"/>
    <property type="project" value="TreeGrafter"/>
</dbReference>
<keyword evidence="12" id="KW-1185">Reference proteome</keyword>
<dbReference type="InterPro" id="IPR027469">
    <property type="entry name" value="Cation_efflux_TMD_sf"/>
</dbReference>
<dbReference type="InterPro" id="IPR002524">
    <property type="entry name" value="Cation_efflux"/>
</dbReference>
<dbReference type="Proteomes" id="UP000035368">
    <property type="component" value="Chromosome"/>
</dbReference>
<evidence type="ECO:0000256" key="8">
    <source>
        <dbReference type="SAM" id="Phobius"/>
    </source>
</evidence>
<dbReference type="InterPro" id="IPR050681">
    <property type="entry name" value="CDF/SLC30A"/>
</dbReference>
<keyword evidence="3" id="KW-0813">Transport</keyword>
<evidence type="ECO:0000259" key="10">
    <source>
        <dbReference type="Pfam" id="PF16916"/>
    </source>
</evidence>
<dbReference type="InterPro" id="IPR058533">
    <property type="entry name" value="Cation_efflux_TM"/>
</dbReference>
<organism evidence="11 12">
    <name type="scientific">Corynebacterium epidermidicanis</name>
    <dbReference type="NCBI Taxonomy" id="1050174"/>
    <lineage>
        <taxon>Bacteria</taxon>
        <taxon>Bacillati</taxon>
        <taxon>Actinomycetota</taxon>
        <taxon>Actinomycetes</taxon>
        <taxon>Mycobacteriales</taxon>
        <taxon>Corynebacteriaceae</taxon>
        <taxon>Corynebacterium</taxon>
    </lineage>
</organism>
<keyword evidence="6" id="KW-0406">Ion transport</keyword>
<dbReference type="EMBL" id="CP011541">
    <property type="protein sequence ID" value="AKK01918.1"/>
    <property type="molecule type" value="Genomic_DNA"/>
</dbReference>
<dbReference type="PANTHER" id="PTHR11562:SF17">
    <property type="entry name" value="RE54080P-RELATED"/>
    <property type="match status" value="1"/>
</dbReference>
<dbReference type="InterPro" id="IPR027470">
    <property type="entry name" value="Cation_efflux_CTD"/>
</dbReference>
<comment type="similarity">
    <text evidence="2">Belongs to the cation diffusion facilitator (CDF) transporter (TC 2.A.4) family. SLC30A subfamily.</text>
</comment>
<evidence type="ECO:0000256" key="7">
    <source>
        <dbReference type="ARBA" id="ARBA00023136"/>
    </source>
</evidence>
<dbReference type="GO" id="GO:0005385">
    <property type="term" value="F:zinc ion transmembrane transporter activity"/>
    <property type="evidence" value="ECO:0007669"/>
    <property type="project" value="TreeGrafter"/>
</dbReference>
<comment type="subcellular location">
    <subcellularLocation>
        <location evidence="1">Membrane</location>
        <topology evidence="1">Multi-pass membrane protein</topology>
    </subcellularLocation>
</comment>
<dbReference type="Pfam" id="PF16916">
    <property type="entry name" value="ZT_dimer"/>
    <property type="match status" value="1"/>
</dbReference>
<feature type="transmembrane region" description="Helical" evidence="8">
    <location>
        <begin position="88"/>
        <end position="107"/>
    </location>
</feature>
<evidence type="ECO:0000313" key="11">
    <source>
        <dbReference type="EMBL" id="AKK01918.1"/>
    </source>
</evidence>
<feature type="transmembrane region" description="Helical" evidence="8">
    <location>
        <begin position="119"/>
        <end position="143"/>
    </location>
</feature>
<gene>
    <name evidence="11" type="ORF">CEPID_00110</name>
</gene>
<keyword evidence="5 8" id="KW-1133">Transmembrane helix</keyword>
<accession>A0A0G3GQT2</accession>
<evidence type="ECO:0000313" key="12">
    <source>
        <dbReference type="Proteomes" id="UP000035368"/>
    </source>
</evidence>
<dbReference type="RefSeq" id="WP_047239247.1">
    <property type="nucleotide sequence ID" value="NZ_CP011541.1"/>
</dbReference>
<reference evidence="11 12" key="1">
    <citation type="submission" date="2015-05" db="EMBL/GenBank/DDBJ databases">
        <title>Complete genome sequence of Corynebacterium epidermidicanis DSM 45586, isolated from the skin of a dog suffering from pruritus.</title>
        <authorList>
            <person name="Ruckert C."/>
            <person name="Albersmeier A."/>
            <person name="Winkler A."/>
            <person name="Tauch A."/>
        </authorList>
    </citation>
    <scope>NUCLEOTIDE SEQUENCE [LARGE SCALE GENOMIC DNA]</scope>
    <source>
        <strain evidence="11 12">DSM 45586</strain>
    </source>
</reference>
<dbReference type="SUPFAM" id="SSF160240">
    <property type="entry name" value="Cation efflux protein cytoplasmic domain-like"/>
    <property type="match status" value="1"/>
</dbReference>
<dbReference type="Pfam" id="PF01545">
    <property type="entry name" value="Cation_efflux"/>
    <property type="match status" value="1"/>
</dbReference>
<feature type="domain" description="Cation efflux protein transmembrane" evidence="9">
    <location>
        <begin position="22"/>
        <end position="212"/>
    </location>
</feature>
<evidence type="ECO:0000256" key="6">
    <source>
        <dbReference type="ARBA" id="ARBA00023065"/>
    </source>
</evidence>
<feature type="transmembrane region" description="Helical" evidence="8">
    <location>
        <begin position="53"/>
        <end position="72"/>
    </location>
</feature>
<proteinExistence type="inferred from homology"/>
<dbReference type="STRING" id="1050174.CEPID_00110"/>
<dbReference type="OrthoDB" id="9809646at2"/>
<dbReference type="PATRIC" id="fig|1050174.4.peg.23"/>
<feature type="transmembrane region" description="Helical" evidence="8">
    <location>
        <begin position="155"/>
        <end position="181"/>
    </location>
</feature>
<evidence type="ECO:0000256" key="5">
    <source>
        <dbReference type="ARBA" id="ARBA00022989"/>
    </source>
</evidence>